<evidence type="ECO:0000313" key="2">
    <source>
        <dbReference type="EMBL" id="RIA78429.1"/>
    </source>
</evidence>
<dbReference type="SUPFAM" id="SSF53271">
    <property type="entry name" value="PRTase-like"/>
    <property type="match status" value="1"/>
</dbReference>
<dbReference type="Gene3D" id="3.40.50.2020">
    <property type="match status" value="1"/>
</dbReference>
<dbReference type="Proteomes" id="UP000266506">
    <property type="component" value="Unassembled WGS sequence"/>
</dbReference>
<dbReference type="Pfam" id="PF00156">
    <property type="entry name" value="Pribosyltran"/>
    <property type="match status" value="1"/>
</dbReference>
<evidence type="ECO:0000259" key="1">
    <source>
        <dbReference type="Pfam" id="PF00156"/>
    </source>
</evidence>
<dbReference type="CDD" id="cd06223">
    <property type="entry name" value="PRTases_typeI"/>
    <property type="match status" value="1"/>
</dbReference>
<dbReference type="AlphaFoldDB" id="A0A397S156"/>
<dbReference type="InterPro" id="IPR000836">
    <property type="entry name" value="PRTase_dom"/>
</dbReference>
<comment type="caution">
    <text evidence="2">The sequence shown here is derived from an EMBL/GenBank/DDBJ whole genome shotgun (WGS) entry which is preliminary data.</text>
</comment>
<name>A0A397S156_9MOLU</name>
<dbReference type="GO" id="GO:0016740">
    <property type="term" value="F:transferase activity"/>
    <property type="evidence" value="ECO:0007669"/>
    <property type="project" value="UniProtKB-KW"/>
</dbReference>
<keyword evidence="2" id="KW-0808">Transferase</keyword>
<dbReference type="InterPro" id="IPR023214">
    <property type="entry name" value="HAD_sf"/>
</dbReference>
<dbReference type="Gene3D" id="3.40.50.1000">
    <property type="entry name" value="HAD superfamily/HAD-like"/>
    <property type="match status" value="1"/>
</dbReference>
<dbReference type="RefSeq" id="WP_119015547.1">
    <property type="nucleotide sequence ID" value="NZ_QXEV01000002.1"/>
</dbReference>
<dbReference type="OrthoDB" id="9804476at2"/>
<protein>
    <submittedName>
        <fullName evidence="2">Phosphoribosyl transferase-like protein</fullName>
    </submittedName>
</protein>
<reference evidence="2 3" key="1">
    <citation type="submission" date="2018-08" db="EMBL/GenBank/DDBJ databases">
        <title>Genomic Encyclopedia of Archaeal and Bacterial Type Strains, Phase II (KMG-II): from individual species to whole genera.</title>
        <authorList>
            <person name="Goeker M."/>
        </authorList>
    </citation>
    <scope>NUCLEOTIDE SEQUENCE [LARGE SCALE GENOMIC DNA]</scope>
    <source>
        <strain evidence="2 3">ATCC 27112</strain>
    </source>
</reference>
<keyword evidence="3" id="KW-1185">Reference proteome</keyword>
<proteinExistence type="predicted"/>
<gene>
    <name evidence="2" type="ORF">EI71_00381</name>
</gene>
<organism evidence="2 3">
    <name type="scientific">Anaeroplasma bactoclasticum</name>
    <dbReference type="NCBI Taxonomy" id="2088"/>
    <lineage>
        <taxon>Bacteria</taxon>
        <taxon>Bacillati</taxon>
        <taxon>Mycoplasmatota</taxon>
        <taxon>Mollicutes</taxon>
        <taxon>Anaeroplasmatales</taxon>
        <taxon>Anaeroplasmataceae</taxon>
        <taxon>Anaeroplasma</taxon>
    </lineage>
</organism>
<feature type="domain" description="Phosphoribosyltransferase" evidence="1">
    <location>
        <begin position="8"/>
        <end position="121"/>
    </location>
</feature>
<accession>A0A397S156</accession>
<dbReference type="EMBL" id="QXEV01000002">
    <property type="protein sequence ID" value="RIA78429.1"/>
    <property type="molecule type" value="Genomic_DNA"/>
</dbReference>
<evidence type="ECO:0000313" key="3">
    <source>
        <dbReference type="Proteomes" id="UP000266506"/>
    </source>
</evidence>
<dbReference type="InParanoid" id="A0A397S156"/>
<sequence length="320" mass="36962">MNYRSFSDLSSLIENNIQNIPWDIDLVVGVPRSGLLVANMIALLMNKTLTDLNGYLDNRLIASGKTKNVSPKLPKDCKKVLIVEDSVASGASIISCKEKMSSIKDVEFIYLAAYVEPGKEKMVDIFFEILPQPRVFEWNLFHHKGVISNSCFDIDGVLCIDPTNEQNDDGDKYIDFIKNAEVKMLPTVKIDKIVTSRLEKYRSYTEEWLKKNNIEYNELVMLNATAEERREKNLHASFKAEVYKNSKDELFIESEINQAIDINKISGKPVYCTENNYMYDGSKEYLKMESRKRGFKAFLLKFRLVRYLNKKRKNRKNGTK</sequence>
<dbReference type="InterPro" id="IPR029057">
    <property type="entry name" value="PRTase-like"/>
</dbReference>